<dbReference type="CDD" id="cd00082">
    <property type="entry name" value="HisKA"/>
    <property type="match status" value="1"/>
</dbReference>
<dbReference type="CDD" id="cd00075">
    <property type="entry name" value="HATPase"/>
    <property type="match status" value="1"/>
</dbReference>
<dbReference type="Pfam" id="PF00672">
    <property type="entry name" value="HAMP"/>
    <property type="match status" value="1"/>
</dbReference>
<keyword evidence="10" id="KW-0418">Kinase</keyword>
<dbReference type="Pfam" id="PF00512">
    <property type="entry name" value="HisKA"/>
    <property type="match status" value="1"/>
</dbReference>
<keyword evidence="7" id="KW-0808">Transferase</keyword>
<evidence type="ECO:0000256" key="7">
    <source>
        <dbReference type="ARBA" id="ARBA00022679"/>
    </source>
</evidence>
<dbReference type="PANTHER" id="PTHR42878">
    <property type="entry name" value="TWO-COMPONENT HISTIDINE KINASE"/>
    <property type="match status" value="1"/>
</dbReference>
<comment type="catalytic activity">
    <reaction evidence="1">
        <text>ATP + protein L-histidine = ADP + protein N-phospho-L-histidine.</text>
        <dbReference type="EC" id="2.7.13.3"/>
    </reaction>
</comment>
<dbReference type="GO" id="GO:0030295">
    <property type="term" value="F:protein kinase activator activity"/>
    <property type="evidence" value="ECO:0007669"/>
    <property type="project" value="TreeGrafter"/>
</dbReference>
<dbReference type="InterPro" id="IPR036890">
    <property type="entry name" value="HATPase_C_sf"/>
</dbReference>
<dbReference type="InterPro" id="IPR050351">
    <property type="entry name" value="BphY/WalK/GraS-like"/>
</dbReference>
<name>A0A1H2S9F3_9PSED</name>
<dbReference type="InterPro" id="IPR036097">
    <property type="entry name" value="HisK_dim/P_sf"/>
</dbReference>
<evidence type="ECO:0000256" key="8">
    <source>
        <dbReference type="ARBA" id="ARBA00022692"/>
    </source>
</evidence>
<dbReference type="InterPro" id="IPR003661">
    <property type="entry name" value="HisK_dim/P_dom"/>
</dbReference>
<evidence type="ECO:0000256" key="9">
    <source>
        <dbReference type="ARBA" id="ARBA00022741"/>
    </source>
</evidence>
<sequence>MKAIMNLRARLFLGISSLMTLALLGLCLGVFSVIQMAQSQDQLIRSNFVVIEVAQQLRQNLGNQLALLLERPVQTQRLEQIRSDFQRTLDDAIKHNAKGPDVEQLQLARDEFDAYNAFLDQPGQPLQGFTGNPAFSKAYTQLRDHLVKMQQDALGDMRSEGAHARNRSILIAILLGLIGLAVLVLGYITAHSFARRFSAPIEGLSKAADQIGQGDFNVVLPVSPIAEMSTLIRRFGLMTEALRELKETNVEALLRGQQRLQALLDSIDDGLLIIDQRGQIEHANPVSQRQLAWSNEHIGLSLGEALNQPALDDAVHKVLGDQPLEAPQDDLVIEAGGETRLLAWRLSNISDAQGRTVGAVLILRDVTSQRAFERVRNEFVLRASHELRTPVTGMHMAFGLLRERLKFGPESRESDLIQTVDEEMRRLVRLINDLLNFSRYQSGQQKLELRPCDVGELLENVRLRFAGQAAEQQVSLELDMQLPLPTVQIDRPQMERVFDNLLDNALRYTPAGGSIRLQARRHGERVILSVEDTGEGIPYSQQSRIFEPFVQIGRKQGGAGLGLALCKEIARLHGGRLGVHSRLGQGTVFYLALPI</sequence>
<keyword evidence="11" id="KW-0067">ATP-binding</keyword>
<dbReference type="GO" id="GO:0005524">
    <property type="term" value="F:ATP binding"/>
    <property type="evidence" value="ECO:0007669"/>
    <property type="project" value="UniProtKB-KW"/>
</dbReference>
<gene>
    <name evidence="19" type="ORF">SAMN05216287_0583</name>
</gene>
<dbReference type="InterPro" id="IPR000014">
    <property type="entry name" value="PAS"/>
</dbReference>
<dbReference type="Gene3D" id="3.30.565.10">
    <property type="entry name" value="Histidine kinase-like ATPase, C-terminal domain"/>
    <property type="match status" value="1"/>
</dbReference>
<dbReference type="FunFam" id="3.30.565.10:FF:000023">
    <property type="entry name" value="PAS domain-containing sensor histidine kinase"/>
    <property type="match status" value="1"/>
</dbReference>
<dbReference type="PANTHER" id="PTHR42878:SF7">
    <property type="entry name" value="SENSOR HISTIDINE KINASE GLRK"/>
    <property type="match status" value="1"/>
</dbReference>
<dbReference type="EMBL" id="FNNU01000001">
    <property type="protein sequence ID" value="SDW28088.1"/>
    <property type="molecule type" value="Genomic_DNA"/>
</dbReference>
<evidence type="ECO:0000256" key="15">
    <source>
        <dbReference type="SAM" id="Phobius"/>
    </source>
</evidence>
<feature type="transmembrane region" description="Helical" evidence="15">
    <location>
        <begin position="169"/>
        <end position="188"/>
    </location>
</feature>
<dbReference type="InterPro" id="IPR035965">
    <property type="entry name" value="PAS-like_dom_sf"/>
</dbReference>
<dbReference type="SMART" id="SM00304">
    <property type="entry name" value="HAMP"/>
    <property type="match status" value="1"/>
</dbReference>
<dbReference type="InterPro" id="IPR005467">
    <property type="entry name" value="His_kinase_dom"/>
</dbReference>
<protein>
    <recommendedName>
        <fullName evidence="4">histidine kinase</fullName>
        <ecNumber evidence="4">2.7.13.3</ecNumber>
    </recommendedName>
</protein>
<dbReference type="InterPro" id="IPR013656">
    <property type="entry name" value="PAS_4"/>
</dbReference>
<evidence type="ECO:0000256" key="12">
    <source>
        <dbReference type="ARBA" id="ARBA00022989"/>
    </source>
</evidence>
<evidence type="ECO:0000259" key="17">
    <source>
        <dbReference type="PROSITE" id="PS50112"/>
    </source>
</evidence>
<dbReference type="Proteomes" id="UP000243778">
    <property type="component" value="Unassembled WGS sequence"/>
</dbReference>
<evidence type="ECO:0000256" key="14">
    <source>
        <dbReference type="ARBA" id="ARBA00023136"/>
    </source>
</evidence>
<proteinExistence type="predicted"/>
<evidence type="ECO:0000256" key="10">
    <source>
        <dbReference type="ARBA" id="ARBA00022777"/>
    </source>
</evidence>
<dbReference type="SUPFAM" id="SSF55874">
    <property type="entry name" value="ATPase domain of HSP90 chaperone/DNA topoisomerase II/histidine kinase"/>
    <property type="match status" value="1"/>
</dbReference>
<dbReference type="Pfam" id="PF02518">
    <property type="entry name" value="HATPase_c"/>
    <property type="match status" value="1"/>
</dbReference>
<evidence type="ECO:0000256" key="5">
    <source>
        <dbReference type="ARBA" id="ARBA00022475"/>
    </source>
</evidence>
<dbReference type="AlphaFoldDB" id="A0A1H2S9F3"/>
<dbReference type="SUPFAM" id="SSF158472">
    <property type="entry name" value="HAMP domain-like"/>
    <property type="match status" value="1"/>
</dbReference>
<dbReference type="EC" id="2.7.13.3" evidence="4"/>
<keyword evidence="6" id="KW-0597">Phosphoprotein</keyword>
<dbReference type="SMART" id="SM00387">
    <property type="entry name" value="HATPase_c"/>
    <property type="match status" value="1"/>
</dbReference>
<evidence type="ECO:0000313" key="20">
    <source>
        <dbReference type="Proteomes" id="UP000243778"/>
    </source>
</evidence>
<dbReference type="SUPFAM" id="SSF47384">
    <property type="entry name" value="Homodimeric domain of signal transducing histidine kinase"/>
    <property type="match status" value="1"/>
</dbReference>
<dbReference type="GO" id="GO:0005886">
    <property type="term" value="C:plasma membrane"/>
    <property type="evidence" value="ECO:0007669"/>
    <property type="project" value="UniProtKB-SubCell"/>
</dbReference>
<evidence type="ECO:0000259" key="16">
    <source>
        <dbReference type="PROSITE" id="PS50109"/>
    </source>
</evidence>
<dbReference type="STRING" id="1007099.SAMN05216287_0583"/>
<evidence type="ECO:0000256" key="3">
    <source>
        <dbReference type="ARBA" id="ARBA00004236"/>
    </source>
</evidence>
<dbReference type="OrthoDB" id="1931120at2"/>
<comment type="subcellular location">
    <subcellularLocation>
        <location evidence="3">Cell membrane</location>
    </subcellularLocation>
    <subcellularLocation>
        <location evidence="2">Membrane</location>
        <topology evidence="2">Multi-pass membrane protein</topology>
    </subcellularLocation>
</comment>
<evidence type="ECO:0000256" key="11">
    <source>
        <dbReference type="ARBA" id="ARBA00022840"/>
    </source>
</evidence>
<evidence type="ECO:0000256" key="4">
    <source>
        <dbReference type="ARBA" id="ARBA00012438"/>
    </source>
</evidence>
<keyword evidence="5" id="KW-1003">Cell membrane</keyword>
<dbReference type="Gene3D" id="1.20.120.880">
    <property type="entry name" value="Histidine kinase (KinB), sensor domain"/>
    <property type="match status" value="1"/>
</dbReference>
<dbReference type="PROSITE" id="PS50112">
    <property type="entry name" value="PAS"/>
    <property type="match status" value="1"/>
</dbReference>
<feature type="domain" description="HAMP" evidence="18">
    <location>
        <begin position="195"/>
        <end position="247"/>
    </location>
</feature>
<evidence type="ECO:0000259" key="18">
    <source>
        <dbReference type="PROSITE" id="PS50885"/>
    </source>
</evidence>
<evidence type="ECO:0000256" key="13">
    <source>
        <dbReference type="ARBA" id="ARBA00023012"/>
    </source>
</evidence>
<dbReference type="PRINTS" id="PR00344">
    <property type="entry name" value="BCTRLSENSOR"/>
</dbReference>
<accession>A0A1H2S9F3</accession>
<dbReference type="SMART" id="SM00388">
    <property type="entry name" value="HisKA"/>
    <property type="match status" value="1"/>
</dbReference>
<dbReference type="NCBIfam" id="TIGR00229">
    <property type="entry name" value="sensory_box"/>
    <property type="match status" value="1"/>
</dbReference>
<dbReference type="InterPro" id="IPR031909">
    <property type="entry name" value="KinB_sensor_dom"/>
</dbReference>
<evidence type="ECO:0000256" key="1">
    <source>
        <dbReference type="ARBA" id="ARBA00000085"/>
    </source>
</evidence>
<dbReference type="CDD" id="cd19409">
    <property type="entry name" value="KinB_sensor"/>
    <property type="match status" value="1"/>
</dbReference>
<dbReference type="InterPro" id="IPR038320">
    <property type="entry name" value="KinB_N_sf"/>
</dbReference>
<organism evidence="19 20">
    <name type="scientific">Pseudomonas kuykendallii</name>
    <dbReference type="NCBI Taxonomy" id="1007099"/>
    <lineage>
        <taxon>Bacteria</taxon>
        <taxon>Pseudomonadati</taxon>
        <taxon>Pseudomonadota</taxon>
        <taxon>Gammaproteobacteria</taxon>
        <taxon>Pseudomonadales</taxon>
        <taxon>Pseudomonadaceae</taxon>
        <taxon>Pseudomonas</taxon>
    </lineage>
</organism>
<keyword evidence="8 15" id="KW-0812">Transmembrane</keyword>
<dbReference type="InterPro" id="IPR004358">
    <property type="entry name" value="Sig_transdc_His_kin-like_C"/>
</dbReference>
<reference evidence="20" key="1">
    <citation type="submission" date="2016-10" db="EMBL/GenBank/DDBJ databases">
        <authorList>
            <person name="Varghese N."/>
            <person name="Submissions S."/>
        </authorList>
    </citation>
    <scope>NUCLEOTIDE SEQUENCE [LARGE SCALE GENOMIC DNA]</scope>
    <source>
        <strain evidence="20">NRRL B-59562</strain>
    </source>
</reference>
<dbReference type="Gene3D" id="1.10.287.130">
    <property type="match status" value="1"/>
</dbReference>
<dbReference type="SUPFAM" id="SSF55785">
    <property type="entry name" value="PYP-like sensor domain (PAS domain)"/>
    <property type="match status" value="1"/>
</dbReference>
<keyword evidence="13" id="KW-0902">Two-component regulatory system</keyword>
<dbReference type="Gene3D" id="3.30.450.20">
    <property type="entry name" value="PAS domain"/>
    <property type="match status" value="1"/>
</dbReference>
<keyword evidence="9" id="KW-0547">Nucleotide-binding</keyword>
<evidence type="ECO:0000256" key="2">
    <source>
        <dbReference type="ARBA" id="ARBA00004141"/>
    </source>
</evidence>
<keyword evidence="20" id="KW-1185">Reference proteome</keyword>
<feature type="domain" description="Histidine kinase" evidence="16">
    <location>
        <begin position="382"/>
        <end position="595"/>
    </location>
</feature>
<dbReference type="Pfam" id="PF16767">
    <property type="entry name" value="KinB_sensor"/>
    <property type="match status" value="1"/>
</dbReference>
<dbReference type="Pfam" id="PF08448">
    <property type="entry name" value="PAS_4"/>
    <property type="match status" value="1"/>
</dbReference>
<dbReference type="GO" id="GO:0000156">
    <property type="term" value="F:phosphorelay response regulator activity"/>
    <property type="evidence" value="ECO:0007669"/>
    <property type="project" value="TreeGrafter"/>
</dbReference>
<dbReference type="InterPro" id="IPR003660">
    <property type="entry name" value="HAMP_dom"/>
</dbReference>
<keyword evidence="14 15" id="KW-0472">Membrane</keyword>
<dbReference type="CDD" id="cd06225">
    <property type="entry name" value="HAMP"/>
    <property type="match status" value="1"/>
</dbReference>
<dbReference type="PROSITE" id="PS50109">
    <property type="entry name" value="HIS_KIN"/>
    <property type="match status" value="1"/>
</dbReference>
<evidence type="ECO:0000313" key="19">
    <source>
        <dbReference type="EMBL" id="SDW28088.1"/>
    </source>
</evidence>
<dbReference type="InterPro" id="IPR003594">
    <property type="entry name" value="HATPase_dom"/>
</dbReference>
<dbReference type="GO" id="GO:0000155">
    <property type="term" value="F:phosphorelay sensor kinase activity"/>
    <property type="evidence" value="ECO:0007669"/>
    <property type="project" value="InterPro"/>
</dbReference>
<evidence type="ECO:0000256" key="6">
    <source>
        <dbReference type="ARBA" id="ARBA00022553"/>
    </source>
</evidence>
<feature type="domain" description="PAS" evidence="17">
    <location>
        <begin position="256"/>
        <end position="298"/>
    </location>
</feature>
<keyword evidence="12 15" id="KW-1133">Transmembrane helix</keyword>
<dbReference type="RefSeq" id="WP_090224455.1">
    <property type="nucleotide sequence ID" value="NZ_FNNU01000001.1"/>
</dbReference>
<dbReference type="PROSITE" id="PS50885">
    <property type="entry name" value="HAMP"/>
    <property type="match status" value="1"/>
</dbReference>
<dbReference type="GO" id="GO:0007234">
    <property type="term" value="P:osmosensory signaling via phosphorelay pathway"/>
    <property type="evidence" value="ECO:0007669"/>
    <property type="project" value="TreeGrafter"/>
</dbReference>